<dbReference type="RefSeq" id="WP_148660384.1">
    <property type="nucleotide sequence ID" value="NZ_CP015438.1"/>
</dbReference>
<gene>
    <name evidence="1" type="ORF">GFC30_2185</name>
</gene>
<dbReference type="PATRIC" id="fig|294699.3.peg.2254"/>
<accession>A0A160F1F0</accession>
<dbReference type="OrthoDB" id="1909991at2"/>
<organism evidence="1 2">
    <name type="scientific">Anoxybacteroides amylolyticum</name>
    <dbReference type="NCBI Taxonomy" id="294699"/>
    <lineage>
        <taxon>Bacteria</taxon>
        <taxon>Bacillati</taxon>
        <taxon>Bacillota</taxon>
        <taxon>Bacilli</taxon>
        <taxon>Bacillales</taxon>
        <taxon>Anoxybacillaceae</taxon>
        <taxon>Anoxybacteroides</taxon>
    </lineage>
</organism>
<keyword evidence="2" id="KW-1185">Reference proteome</keyword>
<dbReference type="KEGG" id="aamy:GFC30_2185"/>
<dbReference type="AlphaFoldDB" id="A0A160F1F0"/>
<sequence length="109" mass="12486">MQEKATNILKENKNADIMAHNLSIYMNAKDIGQTDHLNIKTGQKLFEIRSTYKEGEPFEDGMATKLPPRTEVYLPEEEQERSILIAVVNGKEKVYFEIFNSVNDGYMGN</sequence>
<dbReference type="Proteomes" id="UP000076865">
    <property type="component" value="Chromosome"/>
</dbReference>
<evidence type="ECO:0000313" key="1">
    <source>
        <dbReference type="EMBL" id="ANB59966.1"/>
    </source>
</evidence>
<proteinExistence type="predicted"/>
<reference evidence="1 2" key="1">
    <citation type="journal article" date="2006" name="Syst. Appl. Microbiol.">
        <title>Anoxybacillus amylolyticus sp. nov., a thermophilic amylase producing bacterium isolated from Mount Rittmann (Antarctica).</title>
        <authorList>
            <person name="Poli A."/>
            <person name="Esposito E."/>
            <person name="Lama L."/>
            <person name="Orlando P."/>
            <person name="Nicolaus G."/>
            <person name="de Appolonia F."/>
            <person name="Gambacorta A."/>
            <person name="Nicolaus B."/>
        </authorList>
    </citation>
    <scope>NUCLEOTIDE SEQUENCE [LARGE SCALE GENOMIC DNA]</scope>
    <source>
        <strain evidence="1 2">DSM 15939</strain>
    </source>
</reference>
<protein>
    <submittedName>
        <fullName evidence="1">Uncharacterized protein</fullName>
    </submittedName>
</protein>
<evidence type="ECO:0000313" key="2">
    <source>
        <dbReference type="Proteomes" id="UP000076865"/>
    </source>
</evidence>
<dbReference type="EMBL" id="CP015438">
    <property type="protein sequence ID" value="ANB59966.1"/>
    <property type="molecule type" value="Genomic_DNA"/>
</dbReference>
<name>A0A160F1F0_9BACL</name>